<dbReference type="RefSeq" id="WP_188487659.1">
    <property type="nucleotide sequence ID" value="NZ_BMCS01000001.1"/>
</dbReference>
<sequence length="66" mass="7523">MASNYEFTGNENNQAGFRDKVSGSMTWLTNVDAAPVELLDDDEVIMTTSGQRAVWSIREQRMVRWP</sequence>
<evidence type="ECO:0000313" key="1">
    <source>
        <dbReference type="EMBL" id="GGF16954.1"/>
    </source>
</evidence>
<gene>
    <name evidence="1" type="ORF">GCM10007298_11210</name>
</gene>
<proteinExistence type="predicted"/>
<organism evidence="1 2">
    <name type="scientific">Williamsia phyllosphaerae</name>
    <dbReference type="NCBI Taxonomy" id="885042"/>
    <lineage>
        <taxon>Bacteria</taxon>
        <taxon>Bacillati</taxon>
        <taxon>Actinomycetota</taxon>
        <taxon>Actinomycetes</taxon>
        <taxon>Mycobacteriales</taxon>
        <taxon>Nocardiaceae</taxon>
        <taxon>Williamsia</taxon>
    </lineage>
</organism>
<accession>A0ABQ1UHQ9</accession>
<dbReference type="Proteomes" id="UP000632454">
    <property type="component" value="Unassembled WGS sequence"/>
</dbReference>
<keyword evidence="2" id="KW-1185">Reference proteome</keyword>
<reference evidence="2" key="1">
    <citation type="journal article" date="2019" name="Int. J. Syst. Evol. Microbiol.">
        <title>The Global Catalogue of Microorganisms (GCM) 10K type strain sequencing project: providing services to taxonomists for standard genome sequencing and annotation.</title>
        <authorList>
            <consortium name="The Broad Institute Genomics Platform"/>
            <consortium name="The Broad Institute Genome Sequencing Center for Infectious Disease"/>
            <person name="Wu L."/>
            <person name="Ma J."/>
        </authorList>
    </citation>
    <scope>NUCLEOTIDE SEQUENCE [LARGE SCALE GENOMIC DNA]</scope>
    <source>
        <strain evidence="2">CCM 7855</strain>
    </source>
</reference>
<evidence type="ECO:0000313" key="2">
    <source>
        <dbReference type="Proteomes" id="UP000632454"/>
    </source>
</evidence>
<protein>
    <submittedName>
        <fullName evidence="1">Uncharacterized protein</fullName>
    </submittedName>
</protein>
<dbReference type="EMBL" id="BMCS01000001">
    <property type="protein sequence ID" value="GGF16954.1"/>
    <property type="molecule type" value="Genomic_DNA"/>
</dbReference>
<comment type="caution">
    <text evidence="1">The sequence shown here is derived from an EMBL/GenBank/DDBJ whole genome shotgun (WGS) entry which is preliminary data.</text>
</comment>
<name>A0ABQ1UHQ9_9NOCA</name>